<dbReference type="SUPFAM" id="SSF52540">
    <property type="entry name" value="P-loop containing nucleoside triphosphate hydrolases"/>
    <property type="match status" value="1"/>
</dbReference>
<dbReference type="Pfam" id="PF13271">
    <property type="entry name" value="DUF4062"/>
    <property type="match status" value="1"/>
</dbReference>
<evidence type="ECO:0000256" key="1">
    <source>
        <dbReference type="SAM" id="MobiDB-lite"/>
    </source>
</evidence>
<dbReference type="Gene3D" id="3.40.50.300">
    <property type="entry name" value="P-loop containing nucleotide triphosphate hydrolases"/>
    <property type="match status" value="1"/>
</dbReference>
<feature type="region of interest" description="Disordered" evidence="1">
    <location>
        <begin position="336"/>
        <end position="356"/>
    </location>
</feature>
<dbReference type="InterPro" id="IPR025139">
    <property type="entry name" value="DUF4062"/>
</dbReference>
<dbReference type="InterPro" id="IPR011990">
    <property type="entry name" value="TPR-like_helical_dom_sf"/>
</dbReference>
<dbReference type="Gene3D" id="1.25.40.10">
    <property type="entry name" value="Tetratricopeptide repeat domain"/>
    <property type="match status" value="1"/>
</dbReference>
<evidence type="ECO:0000313" key="4">
    <source>
        <dbReference type="Proteomes" id="UP001595456"/>
    </source>
</evidence>
<dbReference type="InterPro" id="IPR027417">
    <property type="entry name" value="P-loop_NTPase"/>
</dbReference>
<gene>
    <name evidence="3" type="ORF">ACFODU_14575</name>
</gene>
<protein>
    <submittedName>
        <fullName evidence="3">DUF4062 domain-containing protein</fullName>
    </submittedName>
</protein>
<feature type="compositionally biased region" description="Basic and acidic residues" evidence="1">
    <location>
        <begin position="336"/>
        <end position="354"/>
    </location>
</feature>
<proteinExistence type="predicted"/>
<dbReference type="Proteomes" id="UP001595456">
    <property type="component" value="Unassembled WGS sequence"/>
</dbReference>
<sequence>MPVLKWTVMVSSTYLDLLPYRKVVIEEIERAGMLHCGMEQEPAPDKDVIAVSWDMVDKCDIFICLIGARYGFRPECKDRNPDGLSIVELEHRRAKELGKPRHYFHLNGEMRYSPEALQCLTAEVREGLDGRLVSFMKDVHNAVTPVASIEALGRNVGITLRTAREKLEAAARASSLAPSAIDAFASAGQRKVATGLVALNAPYPMKSKLVGRRRELALLDAFAQDADYGLLLIQAIGGMGKSRMLWHWADRHAPNLGCEWAGIFWYSFDEKGATLKNLLVEALSEITGTSKADLEEKPLVELGNQLFRSIDKEPFLLILDGMERLLGQYDTLGRETQAEGEHAGSPDRSGRQGDECIDPDDDVILQRLAQSRKSKIVASSRIFPRALTQGFTRRSQAPIARVKREPLDGLEPEDAAQLLQILGVHGDVKAMEEYLEHNFQGFPLAIQVIPGLIEDFLENESRGIGEEPDLDFDQWVKHKSGGQRPELVSGAVSEKVEALLQVAFEALEDDDARLLAAMALCNSGYQPEILQALNPHRPADLRENPAWPDSAEGKQAAAKLRQMLDRLSKRGLVQREPETGALGMHPAIRSVVCEGSRFAEFKQWGAQRVATAFDRYASNPRQELASREDLGRAIDCVVAYALIGRLDRAIELFTGGLSYALHRLGALDASTKLLRLFMTDDFNNFRDDFPAPIRAFLHNEAAILLHRSGDSEAALDRYRRAIAISAEQGNVRGAVTNLRNLTVDLIAAHSFREAQAAASLGFRVAAESGIDESLGWALAIEANLLTRRGMLDEAEAKLNSIPAIGKDWSFAEQFRAELQSEHIRWRIASTTLDLPSAESALDELRKSGQTDYISDGLWMVGEWLQRQGGRQSHELAEALLSEAIKQMRRTGHTDAPAAEAQRAISLIALGRADHARHIAGAVEARAAKHPLILARLYFDLDDPAKARDFALAGYRKAWAEGPPYCHARQLADCRDLLARLGEPEPKLPGYDQSDDVPPPYADEVEGLIGRLKEDRAKREDFLATVGSSLAKSGATGWHMPPLLPQAWQDETGDTAGNLLARIFGWKEPFDVQSDFPRKRQVDRVRAARLACYSDATLVELQGYADDGRPGLASFILHDRGIVVLDGTSPPIHDFNAASPPDFSTDTARQDYIQLFMNHVCGTEGRFQLVGDRQTLARRLRDSAQIEELADRLQPLTQIGEERDDVGAHYRYVATVLYSNALFRAELRLSASGMIEMVDDEPLAGDLDVRLEGRDGVLVVESKPGSDQDA</sequence>
<organism evidence="3 4">
    <name type="scientific">Alteraurantiacibacter palmitatis</name>
    <dbReference type="NCBI Taxonomy" id="2054628"/>
    <lineage>
        <taxon>Bacteria</taxon>
        <taxon>Pseudomonadati</taxon>
        <taxon>Pseudomonadota</taxon>
        <taxon>Alphaproteobacteria</taxon>
        <taxon>Sphingomonadales</taxon>
        <taxon>Erythrobacteraceae</taxon>
        <taxon>Alteraurantiacibacter</taxon>
    </lineage>
</organism>
<evidence type="ECO:0000313" key="3">
    <source>
        <dbReference type="EMBL" id="MFC3099019.1"/>
    </source>
</evidence>
<reference evidence="4" key="1">
    <citation type="journal article" date="2019" name="Int. J. Syst. Evol. Microbiol.">
        <title>The Global Catalogue of Microorganisms (GCM) 10K type strain sequencing project: providing services to taxonomists for standard genome sequencing and annotation.</title>
        <authorList>
            <consortium name="The Broad Institute Genomics Platform"/>
            <consortium name="The Broad Institute Genome Sequencing Center for Infectious Disease"/>
            <person name="Wu L."/>
            <person name="Ma J."/>
        </authorList>
    </citation>
    <scope>NUCLEOTIDE SEQUENCE [LARGE SCALE GENOMIC DNA]</scope>
    <source>
        <strain evidence="4">KCTC 52607</strain>
    </source>
</reference>
<accession>A0ABV7E8H4</accession>
<evidence type="ECO:0000259" key="2">
    <source>
        <dbReference type="Pfam" id="PF13271"/>
    </source>
</evidence>
<comment type="caution">
    <text evidence="3">The sequence shown here is derived from an EMBL/GenBank/DDBJ whole genome shotgun (WGS) entry which is preliminary data.</text>
</comment>
<dbReference type="SUPFAM" id="SSF48452">
    <property type="entry name" value="TPR-like"/>
    <property type="match status" value="1"/>
</dbReference>
<feature type="domain" description="DUF4062" evidence="2">
    <location>
        <begin position="8"/>
        <end position="94"/>
    </location>
</feature>
<dbReference type="RefSeq" id="WP_336924502.1">
    <property type="nucleotide sequence ID" value="NZ_JBANRO010000001.1"/>
</dbReference>
<dbReference type="EMBL" id="JBHRST010000022">
    <property type="protein sequence ID" value="MFC3099019.1"/>
    <property type="molecule type" value="Genomic_DNA"/>
</dbReference>
<keyword evidence="4" id="KW-1185">Reference proteome</keyword>
<name>A0ABV7E8H4_9SPHN</name>